<accession>A0AA39CPT6</accession>
<keyword evidence="2" id="KW-0012">Acyltransferase</keyword>
<dbReference type="AlphaFoldDB" id="A0AA39CPT6"/>
<proteinExistence type="predicted"/>
<evidence type="ECO:0000256" key="2">
    <source>
        <dbReference type="ARBA" id="ARBA00023315"/>
    </source>
</evidence>
<dbReference type="InterPro" id="IPR002123">
    <property type="entry name" value="Plipid/glycerol_acylTrfase"/>
</dbReference>
<dbReference type="Pfam" id="PF13723">
    <property type="entry name" value="Ketoacyl-synt_2"/>
    <property type="match status" value="1"/>
</dbReference>
<dbReference type="InterPro" id="IPR016039">
    <property type="entry name" value="Thiolase-like"/>
</dbReference>
<keyword evidence="1" id="KW-0808">Transferase</keyword>
<dbReference type="InterPro" id="IPR036736">
    <property type="entry name" value="ACP-like_sf"/>
</dbReference>
<gene>
    <name evidence="5" type="ORF">H2204_013779</name>
</gene>
<dbReference type="Gene3D" id="1.10.1200.10">
    <property type="entry name" value="ACP-like"/>
    <property type="match status" value="2"/>
</dbReference>
<dbReference type="SUPFAM" id="SSF47336">
    <property type="entry name" value="ACP-like"/>
    <property type="match status" value="2"/>
</dbReference>
<feature type="transmembrane region" description="Helical" evidence="3">
    <location>
        <begin position="292"/>
        <end position="312"/>
    </location>
</feature>
<dbReference type="EMBL" id="JAPDRN010000162">
    <property type="protein sequence ID" value="KAJ9617424.1"/>
    <property type="molecule type" value="Genomic_DNA"/>
</dbReference>
<feature type="transmembrane region" description="Helical" evidence="3">
    <location>
        <begin position="258"/>
        <end position="280"/>
    </location>
</feature>
<dbReference type="NCBIfam" id="NF003757">
    <property type="entry name" value="PRK05350.1"/>
    <property type="match status" value="1"/>
</dbReference>
<evidence type="ECO:0000313" key="5">
    <source>
        <dbReference type="EMBL" id="KAJ9617424.1"/>
    </source>
</evidence>
<dbReference type="Pfam" id="PF00550">
    <property type="entry name" value="PP-binding"/>
    <property type="match status" value="2"/>
</dbReference>
<dbReference type="NCBIfam" id="NF006617">
    <property type="entry name" value="PRK09184.1"/>
    <property type="match status" value="1"/>
</dbReference>
<evidence type="ECO:0000256" key="3">
    <source>
        <dbReference type="SAM" id="Phobius"/>
    </source>
</evidence>
<keyword evidence="3" id="KW-0812">Transmembrane</keyword>
<organism evidence="5">
    <name type="scientific">Knufia peltigerae</name>
    <dbReference type="NCBI Taxonomy" id="1002370"/>
    <lineage>
        <taxon>Eukaryota</taxon>
        <taxon>Fungi</taxon>
        <taxon>Dikarya</taxon>
        <taxon>Ascomycota</taxon>
        <taxon>Pezizomycotina</taxon>
        <taxon>Eurotiomycetes</taxon>
        <taxon>Chaetothyriomycetidae</taxon>
        <taxon>Chaetothyriales</taxon>
        <taxon>Trichomeriaceae</taxon>
        <taxon>Knufia</taxon>
    </lineage>
</organism>
<evidence type="ECO:0000256" key="1">
    <source>
        <dbReference type="ARBA" id="ARBA00022679"/>
    </source>
</evidence>
<dbReference type="CDD" id="cd07989">
    <property type="entry name" value="LPLAT_AGPAT-like"/>
    <property type="match status" value="1"/>
</dbReference>
<keyword evidence="3" id="KW-0472">Membrane</keyword>
<dbReference type="Pfam" id="PF01553">
    <property type="entry name" value="Acyltransferase"/>
    <property type="match status" value="1"/>
</dbReference>
<name>A0AA39CPT6_9EURO</name>
<dbReference type="PANTHER" id="PTHR10434">
    <property type="entry name" value="1-ACYL-SN-GLYCEROL-3-PHOSPHATE ACYLTRANSFERASE"/>
    <property type="match status" value="1"/>
</dbReference>
<feature type="domain" description="Carrier" evidence="4">
    <location>
        <begin position="480"/>
        <end position="562"/>
    </location>
</feature>
<protein>
    <recommendedName>
        <fullName evidence="4">Carrier domain-containing protein</fullName>
    </recommendedName>
</protein>
<dbReference type="SUPFAM" id="SSF69593">
    <property type="entry name" value="Glycerol-3-phosphate (1)-acyltransferase"/>
    <property type="match status" value="1"/>
</dbReference>
<sequence>MARDSRSPIETSPVMIEFSVVDWAAWAPGLTERSQWMGWAGSPFLPQGEDTPALAEIPAMQRRRIERLGRMAIQAACWCEDGQGADSQVPLVFASRHGDVARSMDLLGSLVADQPLSPTGFGLSVHNAIAALYSIARGHRGNYLALSAGQSTVEAACLEAVGLLDDGASEVRIVVYESSLPDVYSEFADEPDPFFAWCWRLAPVGTAGGTDLSLSWQVAGGVDPTDPGLASVGPGAAVADALRRLEHAWRVFGTGLSFAAFGVGGLLLGVLVMPVLLLMRDRVARRRLARRLVQRAFASHVWLMCRLGVMTLQVDGRERLQRDGLLVLANHPTLIDVVCLIALLPNADCVVKRAVACNPFMRGPVRAAGYISNDDGAGLVDDCAAAVHAGGTLVIFPEGTRSVPGQPLRLQRGAANIAVRGRLDITPVRITCTPPTLTKGQKWYRVPSRRFHVQLQIGEDIPIAPFLAEDDSPRGDALAAPLEHEIKELIISSLSLEDITPEDIDPTAPLFVEGLGLDSIDALELGLALQKKYGVSLSADSEETRRHFSSVRALGEFVAARQSFEIEPARISPESRLYDDLDIDSIDAVDLIVQLKPLLGRNLQPEAFKAVRTVQDIVDVVHGLLPGQAAA</sequence>
<dbReference type="InterPro" id="IPR014030">
    <property type="entry name" value="Ketoacyl_synth_N"/>
</dbReference>
<reference evidence="5" key="1">
    <citation type="submission" date="2022-10" db="EMBL/GenBank/DDBJ databases">
        <title>Culturing micro-colonial fungi from biological soil crusts in the Mojave desert and describing Neophaeococcomyces mojavensis, and introducing the new genera and species Taxawa tesnikishii.</title>
        <authorList>
            <person name="Kurbessoian T."/>
            <person name="Stajich J.E."/>
        </authorList>
    </citation>
    <scope>NUCLEOTIDE SEQUENCE</scope>
    <source>
        <strain evidence="5">TK_35</strain>
    </source>
</reference>
<dbReference type="SUPFAM" id="SSF53901">
    <property type="entry name" value="Thiolase-like"/>
    <property type="match status" value="1"/>
</dbReference>
<dbReference type="InterPro" id="IPR009081">
    <property type="entry name" value="PP-bd_ACP"/>
</dbReference>
<comment type="caution">
    <text evidence="5">The sequence shown here is derived from an EMBL/GenBank/DDBJ whole genome shotgun (WGS) entry which is preliminary data.</text>
</comment>
<dbReference type="SMART" id="SM00563">
    <property type="entry name" value="PlsC"/>
    <property type="match status" value="1"/>
</dbReference>
<dbReference type="GO" id="GO:0003841">
    <property type="term" value="F:1-acylglycerol-3-phosphate O-acyltransferase activity"/>
    <property type="evidence" value="ECO:0007669"/>
    <property type="project" value="TreeGrafter"/>
</dbReference>
<keyword evidence="3" id="KW-1133">Transmembrane helix</keyword>
<dbReference type="GO" id="GO:0006654">
    <property type="term" value="P:phosphatidic acid biosynthetic process"/>
    <property type="evidence" value="ECO:0007669"/>
    <property type="project" value="TreeGrafter"/>
</dbReference>
<dbReference type="PROSITE" id="PS50075">
    <property type="entry name" value="CARRIER"/>
    <property type="match status" value="1"/>
</dbReference>
<evidence type="ECO:0000259" key="4">
    <source>
        <dbReference type="PROSITE" id="PS50075"/>
    </source>
</evidence>
<dbReference type="PANTHER" id="PTHR10434:SF66">
    <property type="entry name" value="PHOSPHOLIPID_GLYCEROL ACYLTRANSFERASE DOMAIN-CONTAINING PROTEIN"/>
    <property type="match status" value="1"/>
</dbReference>